<dbReference type="Proteomes" id="UP000077701">
    <property type="component" value="Unassembled WGS sequence"/>
</dbReference>
<organism evidence="1 2">
    <name type="scientific">Planomonospora sphaerica</name>
    <dbReference type="NCBI Taxonomy" id="161355"/>
    <lineage>
        <taxon>Bacteria</taxon>
        <taxon>Bacillati</taxon>
        <taxon>Actinomycetota</taxon>
        <taxon>Actinomycetes</taxon>
        <taxon>Streptosporangiales</taxon>
        <taxon>Streptosporangiaceae</taxon>
        <taxon>Planomonospora</taxon>
    </lineage>
</organism>
<protein>
    <recommendedName>
        <fullName evidence="3">MarR family transcriptional regulator</fullName>
    </recommendedName>
</protein>
<reference evidence="2" key="2">
    <citation type="submission" date="2016-04" db="EMBL/GenBank/DDBJ databases">
        <title>Planomonospora sphaerica JCM9374 whole genome shotgun sequence.</title>
        <authorList>
            <person name="Suzuki T."/>
            <person name="Dohra H."/>
            <person name="Kodani S."/>
        </authorList>
    </citation>
    <scope>NUCLEOTIDE SEQUENCE [LARGE SCALE GENOMIC DNA]</scope>
    <source>
        <strain evidence="2">JCM 9374</strain>
    </source>
</reference>
<dbReference type="STRING" id="161355.PS9374_02697"/>
<evidence type="ECO:0000313" key="2">
    <source>
        <dbReference type="Proteomes" id="UP000077701"/>
    </source>
</evidence>
<gene>
    <name evidence="1" type="ORF">PS9374_02697</name>
</gene>
<name>A0A161LHB9_9ACTN</name>
<accession>A0A161LHB9</accession>
<dbReference type="EMBL" id="BDCX01000006">
    <property type="protein sequence ID" value="GAT67044.1"/>
    <property type="molecule type" value="Genomic_DNA"/>
</dbReference>
<reference evidence="1 2" key="1">
    <citation type="journal article" date="2016" name="Genome Announc.">
        <title>Draft Genome Sequence of Planomonospora sphaerica JCM9374, a Rare Actinomycete.</title>
        <authorList>
            <person name="Dohra H."/>
            <person name="Suzuki T."/>
            <person name="Inoue Y."/>
            <person name="Kodani S."/>
        </authorList>
    </citation>
    <scope>NUCLEOTIDE SEQUENCE [LARGE SCALE GENOMIC DNA]</scope>
    <source>
        <strain evidence="1 2">JCM 9374</strain>
    </source>
</reference>
<evidence type="ECO:0008006" key="3">
    <source>
        <dbReference type="Google" id="ProtNLM"/>
    </source>
</evidence>
<sequence length="54" mass="5846">MAGSPLPVPEPVEESERVLLQLHLAVHEEVIRHVRLADLPAGLTPQILDMTGLG</sequence>
<proteinExistence type="predicted"/>
<comment type="caution">
    <text evidence="1">The sequence shown here is derived from an EMBL/GenBank/DDBJ whole genome shotgun (WGS) entry which is preliminary data.</text>
</comment>
<dbReference type="RefSeq" id="WP_157237470.1">
    <property type="nucleotide sequence ID" value="NZ_BDCX01000006.1"/>
</dbReference>
<dbReference type="AlphaFoldDB" id="A0A161LHB9"/>
<evidence type="ECO:0000313" key="1">
    <source>
        <dbReference type="EMBL" id="GAT67044.1"/>
    </source>
</evidence>
<keyword evidence="2" id="KW-1185">Reference proteome</keyword>